<comment type="caution">
    <text evidence="5">The sequence shown here is derived from an EMBL/GenBank/DDBJ whole genome shotgun (WGS) entry which is preliminary data.</text>
</comment>
<dbReference type="Proteomes" id="UP000586722">
    <property type="component" value="Unassembled WGS sequence"/>
</dbReference>
<name>A0A7X5F2F4_9HYPH</name>
<dbReference type="AlphaFoldDB" id="A0A7X5F2F4"/>
<dbReference type="PANTHER" id="PTHR45138">
    <property type="entry name" value="REGULATORY COMPONENTS OF SENSORY TRANSDUCTION SYSTEM"/>
    <property type="match status" value="1"/>
</dbReference>
<keyword evidence="3" id="KW-1133">Transmembrane helix</keyword>
<dbReference type="NCBIfam" id="TIGR00254">
    <property type="entry name" value="GGDEF"/>
    <property type="match status" value="1"/>
</dbReference>
<protein>
    <recommendedName>
        <fullName evidence="1">diguanylate cyclase</fullName>
        <ecNumber evidence="1">2.7.7.65</ecNumber>
    </recommendedName>
</protein>
<dbReference type="InterPro" id="IPR000160">
    <property type="entry name" value="GGDEF_dom"/>
</dbReference>
<dbReference type="PANTHER" id="PTHR45138:SF9">
    <property type="entry name" value="DIGUANYLATE CYCLASE DGCM-RELATED"/>
    <property type="match status" value="1"/>
</dbReference>
<evidence type="ECO:0000256" key="1">
    <source>
        <dbReference type="ARBA" id="ARBA00012528"/>
    </source>
</evidence>
<sequence>MIERLPTPHWSTSLRIRLWVIAALTILCTVILASLSTWSWYAELRQARSNGEVINEFKELLDASNVLSAERGPANAFMAGPASDQPGLREDWMLARQRTDAAIAAVLGTEVPQELEETLQRQLQHARQLVLATASRPPEDRGYDDVHGAITAMFRAHDAIESIIRHEAARIVAASPELIDMIYKGMMLADLREQAGRLGSYVIAPLVAGEPIRPALMIESQAVRGRLMALWLLLEPLATTLPPAPDGSSYLDRTREEYILKGLALRDRLVQAGHRPHSGPALDPVVFSRLYVKTMRPLEDLRRVMIEQSLQDHDRRVARAQNGMLWAAGLTVAIFLLIVALVISLQRSIFNPLMDASRSIIALAFDQPAPAPARQHHVAEIRLVHSALEVVADKLNERRRMTEELHLLATTDGLTGLLNRRTIDGIGDRTSESQRASDVPHLILADIDHFKHINDRFGHPAGDEVLRELALVLRRTVRATDHVARFGGEEFAVLLEGVSRAEAALVARKLRKAVRAMVVRLPDGRDIRLTVSFGVAGGRGLAWGEIVRRADQALYTAKQAGRDRIRLG</sequence>
<organism evidence="5 6">
    <name type="scientific">Pannonibacter tanglangensis</name>
    <dbReference type="NCBI Taxonomy" id="2750084"/>
    <lineage>
        <taxon>Bacteria</taxon>
        <taxon>Pseudomonadati</taxon>
        <taxon>Pseudomonadota</taxon>
        <taxon>Alphaproteobacteria</taxon>
        <taxon>Hyphomicrobiales</taxon>
        <taxon>Stappiaceae</taxon>
        <taxon>Pannonibacter</taxon>
    </lineage>
</organism>
<gene>
    <name evidence="5" type="ORF">GWI72_09645</name>
</gene>
<dbReference type="InterPro" id="IPR029787">
    <property type="entry name" value="Nucleotide_cyclase"/>
</dbReference>
<keyword evidence="3" id="KW-0472">Membrane</keyword>
<keyword evidence="6" id="KW-1185">Reference proteome</keyword>
<dbReference type="FunFam" id="3.30.70.270:FF:000001">
    <property type="entry name" value="Diguanylate cyclase domain protein"/>
    <property type="match status" value="1"/>
</dbReference>
<dbReference type="GO" id="GO:0052621">
    <property type="term" value="F:diguanylate cyclase activity"/>
    <property type="evidence" value="ECO:0007669"/>
    <property type="project" value="UniProtKB-EC"/>
</dbReference>
<evidence type="ECO:0000256" key="2">
    <source>
        <dbReference type="ARBA" id="ARBA00034247"/>
    </source>
</evidence>
<accession>A0A7X5F2F4</accession>
<reference evidence="6" key="1">
    <citation type="submission" date="2020-01" db="EMBL/GenBank/DDBJ databases">
        <authorList>
            <person name="Fang Y."/>
            <person name="Sun R."/>
            <person name="Nie L."/>
            <person name="He J."/>
            <person name="Hao L."/>
            <person name="Wang L."/>
            <person name="Su S."/>
            <person name="Lv E."/>
            <person name="Zhang Z."/>
            <person name="Xie R."/>
            <person name="Liu H."/>
        </authorList>
    </citation>
    <scope>NUCLEOTIDE SEQUENCE [LARGE SCALE GENOMIC DNA]</scope>
    <source>
        <strain evidence="6">XCT-53</strain>
    </source>
</reference>
<dbReference type="InterPro" id="IPR050469">
    <property type="entry name" value="Diguanylate_Cyclase"/>
</dbReference>
<dbReference type="InterPro" id="IPR043128">
    <property type="entry name" value="Rev_trsase/Diguanyl_cyclase"/>
</dbReference>
<keyword evidence="3" id="KW-0812">Transmembrane</keyword>
<dbReference type="SMART" id="SM00267">
    <property type="entry name" value="GGDEF"/>
    <property type="match status" value="1"/>
</dbReference>
<evidence type="ECO:0000313" key="6">
    <source>
        <dbReference type="Proteomes" id="UP000586722"/>
    </source>
</evidence>
<evidence type="ECO:0000259" key="4">
    <source>
        <dbReference type="PROSITE" id="PS50887"/>
    </source>
</evidence>
<dbReference type="EC" id="2.7.7.65" evidence="1"/>
<dbReference type="EMBL" id="JAABLQ010000001">
    <property type="protein sequence ID" value="NBN78530.1"/>
    <property type="molecule type" value="Genomic_DNA"/>
</dbReference>
<proteinExistence type="predicted"/>
<comment type="catalytic activity">
    <reaction evidence="2">
        <text>2 GTP = 3',3'-c-di-GMP + 2 diphosphate</text>
        <dbReference type="Rhea" id="RHEA:24898"/>
        <dbReference type="ChEBI" id="CHEBI:33019"/>
        <dbReference type="ChEBI" id="CHEBI:37565"/>
        <dbReference type="ChEBI" id="CHEBI:58805"/>
        <dbReference type="EC" id="2.7.7.65"/>
    </reaction>
</comment>
<feature type="transmembrane region" description="Helical" evidence="3">
    <location>
        <begin position="16"/>
        <end position="41"/>
    </location>
</feature>
<evidence type="ECO:0000256" key="3">
    <source>
        <dbReference type="SAM" id="Phobius"/>
    </source>
</evidence>
<dbReference type="Pfam" id="PF00990">
    <property type="entry name" value="GGDEF"/>
    <property type="match status" value="1"/>
</dbReference>
<dbReference type="SUPFAM" id="SSF55073">
    <property type="entry name" value="Nucleotide cyclase"/>
    <property type="match status" value="1"/>
</dbReference>
<evidence type="ECO:0000313" key="5">
    <source>
        <dbReference type="EMBL" id="NBN78530.1"/>
    </source>
</evidence>
<dbReference type="Gene3D" id="3.30.70.270">
    <property type="match status" value="1"/>
</dbReference>
<feature type="domain" description="GGDEF" evidence="4">
    <location>
        <begin position="438"/>
        <end position="568"/>
    </location>
</feature>
<dbReference type="RefSeq" id="WP_161708501.1">
    <property type="nucleotide sequence ID" value="NZ_JAABLQ010000001.1"/>
</dbReference>
<dbReference type="PROSITE" id="PS50887">
    <property type="entry name" value="GGDEF"/>
    <property type="match status" value="1"/>
</dbReference>
<dbReference type="CDD" id="cd01949">
    <property type="entry name" value="GGDEF"/>
    <property type="match status" value="1"/>
</dbReference>
<feature type="transmembrane region" description="Helical" evidence="3">
    <location>
        <begin position="325"/>
        <end position="345"/>
    </location>
</feature>